<feature type="compositionally biased region" description="Polar residues" evidence="3">
    <location>
        <begin position="1"/>
        <end position="11"/>
    </location>
</feature>
<evidence type="ECO:0000313" key="5">
    <source>
        <dbReference type="EMBL" id="KAK0388897.1"/>
    </source>
</evidence>
<gene>
    <name evidence="5" type="ORF">NLU13_2474</name>
</gene>
<dbReference type="AlphaFoldDB" id="A0AA39GK87"/>
<feature type="domain" description="Glycoside-hydrolase family GH114 TIM-barrel" evidence="4">
    <location>
        <begin position="75"/>
        <end position="309"/>
    </location>
</feature>
<dbReference type="SUPFAM" id="SSF51445">
    <property type="entry name" value="(Trans)glycosidases"/>
    <property type="match status" value="1"/>
</dbReference>
<dbReference type="Pfam" id="PF03537">
    <property type="entry name" value="Glyco_hydro_114"/>
    <property type="match status" value="1"/>
</dbReference>
<evidence type="ECO:0000256" key="1">
    <source>
        <dbReference type="ARBA" id="ARBA00001255"/>
    </source>
</evidence>
<dbReference type="PANTHER" id="PTHR35273:SF2">
    <property type="entry name" value="ALPHA-GALACTOSIDASE"/>
    <property type="match status" value="1"/>
</dbReference>
<comment type="catalytic activity">
    <reaction evidence="1">
        <text>Hydrolysis of terminal, non-reducing alpha-D-galactose residues in alpha-D-galactosides, including galactose oligosaccharides, galactomannans and galactolipids.</text>
        <dbReference type="EC" id="3.2.1.22"/>
    </reaction>
</comment>
<dbReference type="EMBL" id="JAPDFR010000002">
    <property type="protein sequence ID" value="KAK0388897.1"/>
    <property type="molecule type" value="Genomic_DNA"/>
</dbReference>
<dbReference type="EC" id="3.2.1.22" evidence="2"/>
<evidence type="ECO:0000256" key="3">
    <source>
        <dbReference type="SAM" id="MobiDB-lite"/>
    </source>
</evidence>
<comment type="caution">
    <text evidence="5">The sequence shown here is derived from an EMBL/GenBank/DDBJ whole genome shotgun (WGS) entry which is preliminary data.</text>
</comment>
<dbReference type="InterPro" id="IPR004352">
    <property type="entry name" value="GH114_TIM-barrel"/>
</dbReference>
<dbReference type="InterPro" id="IPR017853">
    <property type="entry name" value="GH"/>
</dbReference>
<dbReference type="Gene3D" id="3.20.20.70">
    <property type="entry name" value="Aldolase class I"/>
    <property type="match status" value="1"/>
</dbReference>
<evidence type="ECO:0000313" key="6">
    <source>
        <dbReference type="Proteomes" id="UP001175261"/>
    </source>
</evidence>
<dbReference type="InterPro" id="IPR013785">
    <property type="entry name" value="Aldolase_TIM"/>
</dbReference>
<feature type="region of interest" description="Disordered" evidence="3">
    <location>
        <begin position="1"/>
        <end position="21"/>
    </location>
</feature>
<keyword evidence="6" id="KW-1185">Reference proteome</keyword>
<sequence length="323" mass="35921">MQQTTKGQSSGTRRRPPVPWHSRQLQQFRRCALLHQLCLLLLMAASIIASTEALAIEDRASSSAKTRWVPAIGQSWQIVLNAPLKIDPKKPVVIPDVDVYTIDLFDNSAQTVAALHKLNKKVIAYFSAGTYEDWRSDAKKFAKDDLGKPMEDWAGERWLKLKSSNVRNIMAERIKLAAQKGFDAIDPDNVDGYGNKNGLGLTKADSVDFIKSLSKEAKKYGLSIGLKNAGEIIPQVLSVVDFQVNEQCVKYNEVQTFEAFIKAGKAVFHIEYPKGAPKSVSTKTKAAIFGAKGTERFTTLLKTMDLDGWVEYRDGKHFITKTG</sequence>
<accession>A0AA39GK87</accession>
<evidence type="ECO:0000256" key="2">
    <source>
        <dbReference type="ARBA" id="ARBA00012755"/>
    </source>
</evidence>
<organism evidence="5 6">
    <name type="scientific">Sarocladium strictum</name>
    <name type="common">Black bundle disease fungus</name>
    <name type="synonym">Acremonium strictum</name>
    <dbReference type="NCBI Taxonomy" id="5046"/>
    <lineage>
        <taxon>Eukaryota</taxon>
        <taxon>Fungi</taxon>
        <taxon>Dikarya</taxon>
        <taxon>Ascomycota</taxon>
        <taxon>Pezizomycotina</taxon>
        <taxon>Sordariomycetes</taxon>
        <taxon>Hypocreomycetidae</taxon>
        <taxon>Hypocreales</taxon>
        <taxon>Sarocladiaceae</taxon>
        <taxon>Sarocladium</taxon>
    </lineage>
</organism>
<dbReference type="Proteomes" id="UP001175261">
    <property type="component" value="Unassembled WGS sequence"/>
</dbReference>
<reference evidence="5" key="1">
    <citation type="submission" date="2022-10" db="EMBL/GenBank/DDBJ databases">
        <title>Determination and structural analysis of whole genome sequence of Sarocladium strictum F4-1.</title>
        <authorList>
            <person name="Hu L."/>
            <person name="Jiang Y."/>
        </authorList>
    </citation>
    <scope>NUCLEOTIDE SEQUENCE</scope>
    <source>
        <strain evidence="5">F4-1</strain>
    </source>
</reference>
<evidence type="ECO:0000259" key="4">
    <source>
        <dbReference type="Pfam" id="PF03537"/>
    </source>
</evidence>
<dbReference type="GO" id="GO:0004557">
    <property type="term" value="F:alpha-galactosidase activity"/>
    <property type="evidence" value="ECO:0007669"/>
    <property type="project" value="UniProtKB-EC"/>
</dbReference>
<name>A0AA39GK87_SARSR</name>
<protein>
    <recommendedName>
        <fullName evidence="2">alpha-galactosidase</fullName>
        <ecNumber evidence="2">3.2.1.22</ecNumber>
    </recommendedName>
</protein>
<proteinExistence type="predicted"/>
<dbReference type="PANTHER" id="PTHR35273">
    <property type="entry name" value="ALPHA-1,4 POLYGALACTOSAMINIDASE, PUTATIVE (AFU_ORTHOLOGUE AFUA_3G07890)-RELATED"/>
    <property type="match status" value="1"/>
</dbReference>